<dbReference type="AlphaFoldDB" id="X1ADU9"/>
<feature type="domain" description="K+ potassium transporter integral membrane" evidence="3">
    <location>
        <begin position="3"/>
        <end position="159"/>
    </location>
</feature>
<protein>
    <recommendedName>
        <fullName evidence="3">K+ potassium transporter integral membrane domain-containing protein</fullName>
    </recommendedName>
</protein>
<proteinExistence type="inferred from homology"/>
<dbReference type="PANTHER" id="PTHR30540">
    <property type="entry name" value="OSMOTIC STRESS POTASSIUM TRANSPORTER"/>
    <property type="match status" value="1"/>
</dbReference>
<keyword evidence="2" id="KW-0472">Membrane</keyword>
<comment type="similarity">
    <text evidence="1">Belongs to the HAK/KUP transporter (TC 2.A.72) family.</text>
</comment>
<dbReference type="EMBL" id="BART01008246">
    <property type="protein sequence ID" value="GAG70843.1"/>
    <property type="molecule type" value="Genomic_DNA"/>
</dbReference>
<reference evidence="4" key="1">
    <citation type="journal article" date="2014" name="Front. Microbiol.">
        <title>High frequency of phylogenetically diverse reductive dehalogenase-homologous genes in deep subseafloor sedimentary metagenomes.</title>
        <authorList>
            <person name="Kawai M."/>
            <person name="Futagami T."/>
            <person name="Toyoda A."/>
            <person name="Takaki Y."/>
            <person name="Nishi S."/>
            <person name="Hori S."/>
            <person name="Arai W."/>
            <person name="Tsubouchi T."/>
            <person name="Morono Y."/>
            <person name="Uchiyama I."/>
            <person name="Ito T."/>
            <person name="Fujiyama A."/>
            <person name="Inagaki F."/>
            <person name="Takami H."/>
        </authorList>
    </citation>
    <scope>NUCLEOTIDE SEQUENCE</scope>
    <source>
        <strain evidence="4">Expedition CK06-06</strain>
    </source>
</reference>
<feature type="transmembrane region" description="Helical" evidence="2">
    <location>
        <begin position="101"/>
        <end position="121"/>
    </location>
</feature>
<feature type="transmembrane region" description="Helical" evidence="2">
    <location>
        <begin position="12"/>
        <end position="31"/>
    </location>
</feature>
<organism evidence="4">
    <name type="scientific">marine sediment metagenome</name>
    <dbReference type="NCBI Taxonomy" id="412755"/>
    <lineage>
        <taxon>unclassified sequences</taxon>
        <taxon>metagenomes</taxon>
        <taxon>ecological metagenomes</taxon>
    </lineage>
</organism>
<feature type="transmembrane region" description="Helical" evidence="2">
    <location>
        <begin position="51"/>
        <end position="80"/>
    </location>
</feature>
<dbReference type="Pfam" id="PF02705">
    <property type="entry name" value="K_trans"/>
    <property type="match status" value="1"/>
</dbReference>
<evidence type="ECO:0000259" key="3">
    <source>
        <dbReference type="Pfam" id="PF02705"/>
    </source>
</evidence>
<evidence type="ECO:0000313" key="4">
    <source>
        <dbReference type="EMBL" id="GAG70843.1"/>
    </source>
</evidence>
<accession>X1ADU9</accession>
<dbReference type="InterPro" id="IPR053951">
    <property type="entry name" value="K_trans_N"/>
</dbReference>
<keyword evidence="2" id="KW-0812">Transmembrane</keyword>
<dbReference type="InterPro" id="IPR003855">
    <property type="entry name" value="K+_transporter"/>
</dbReference>
<dbReference type="GO" id="GO:0015079">
    <property type="term" value="F:potassium ion transmembrane transporter activity"/>
    <property type="evidence" value="ECO:0007669"/>
    <property type="project" value="InterPro"/>
</dbReference>
<dbReference type="PANTHER" id="PTHR30540:SF79">
    <property type="entry name" value="LOW AFFINITY POTASSIUM TRANSPORT SYSTEM PROTEIN KUP"/>
    <property type="match status" value="1"/>
</dbReference>
<dbReference type="GO" id="GO:0016020">
    <property type="term" value="C:membrane"/>
    <property type="evidence" value="ECO:0007669"/>
    <property type="project" value="InterPro"/>
</dbReference>
<feature type="non-terminal residue" evidence="4">
    <location>
        <position position="160"/>
    </location>
</feature>
<keyword evidence="2" id="KW-1133">Transmembrane helix</keyword>
<name>X1ADU9_9ZZZZ</name>
<feature type="transmembrane region" description="Helical" evidence="2">
    <location>
        <begin position="127"/>
        <end position="151"/>
    </location>
</feature>
<evidence type="ECO:0000256" key="2">
    <source>
        <dbReference type="SAM" id="Phobius"/>
    </source>
</evidence>
<evidence type="ECO:0000256" key="1">
    <source>
        <dbReference type="ARBA" id="ARBA00007019"/>
    </source>
</evidence>
<gene>
    <name evidence="4" type="ORF">S01H4_18581</name>
</gene>
<comment type="caution">
    <text evidence="4">The sequence shown here is derived from an EMBL/GenBank/DDBJ whole genome shotgun (WGS) entry which is preliminary data.</text>
</comment>
<sequence>MPGRKPIQTAWIGFVLPALTVNYFGQGALVLSRPEALENTFFLLYPDWALVPMVILATVATIVASQAVITGAFSVTRQAIQLGLLPRFGIMHTSESMAGQIYLPRVNWIMLIAVLLMVVVFKNSSNLASAYGVAISAQMVIESLIAFFVIWRMWGWKLWQ</sequence>